<dbReference type="GO" id="GO:0006493">
    <property type="term" value="P:protein O-linked glycosylation"/>
    <property type="evidence" value="ECO:0007669"/>
    <property type="project" value="TreeGrafter"/>
</dbReference>
<protein>
    <submittedName>
        <fullName evidence="3">GALNT16 protein</fullName>
    </submittedName>
</protein>
<dbReference type="OrthoDB" id="6119243at2759"/>
<comment type="caution">
    <text evidence="3">The sequence shown here is derived from an EMBL/GenBank/DDBJ whole genome shotgun (WGS) entry which is preliminary data.</text>
</comment>
<dbReference type="GO" id="GO:0005794">
    <property type="term" value="C:Golgi apparatus"/>
    <property type="evidence" value="ECO:0007669"/>
    <property type="project" value="TreeGrafter"/>
</dbReference>
<dbReference type="Proteomes" id="UP000649617">
    <property type="component" value="Unassembled WGS sequence"/>
</dbReference>
<accession>A0A812K6D1</accession>
<keyword evidence="4" id="KW-1185">Reference proteome</keyword>
<dbReference type="EMBL" id="CAJNIZ010003335">
    <property type="protein sequence ID" value="CAE7221335.1"/>
    <property type="molecule type" value="Genomic_DNA"/>
</dbReference>
<evidence type="ECO:0000313" key="3">
    <source>
        <dbReference type="EMBL" id="CAE7221335.1"/>
    </source>
</evidence>
<dbReference type="InterPro" id="IPR001173">
    <property type="entry name" value="Glyco_trans_2-like"/>
</dbReference>
<evidence type="ECO:0000256" key="1">
    <source>
        <dbReference type="ARBA" id="ARBA00023157"/>
    </source>
</evidence>
<dbReference type="PANTHER" id="PTHR11675">
    <property type="entry name" value="N-ACETYLGALACTOSAMINYLTRANSFERASE"/>
    <property type="match status" value="1"/>
</dbReference>
<keyword evidence="1" id="KW-1015">Disulfide bond</keyword>
<gene>
    <name evidence="3" type="primary">GALNT16</name>
    <name evidence="3" type="ORF">SPIL2461_LOCUS2925</name>
</gene>
<dbReference type="Pfam" id="PF00535">
    <property type="entry name" value="Glycos_transf_2"/>
    <property type="match status" value="1"/>
</dbReference>
<sequence length="203" mass="22800">MGLVVMLRQLANLRKQDCEDNVKDSQGFSEIVEAAATHCMLRKRYGPFLTFLVCVYLAQTVLCVTLGHVRRAAHHTAEAVKPDSPIKTISVVMAAHNEHAYLKRTLDSVLETTPPETLVEIIVIDDGSEPLLEPITKKYAQVKLIRHDVRRGLIKLVLFVDLWRELEISCVSGSKFVGLFDVLPPLHQRQQNDCFDTSHIMGG</sequence>
<dbReference type="PANTHER" id="PTHR11675:SF119">
    <property type="entry name" value="POLYPEPTIDE N-ACETYLGALACTOSAMINYLTRANSFERASE 2"/>
    <property type="match status" value="1"/>
</dbReference>
<organism evidence="3 4">
    <name type="scientific">Symbiodinium pilosum</name>
    <name type="common">Dinoflagellate</name>
    <dbReference type="NCBI Taxonomy" id="2952"/>
    <lineage>
        <taxon>Eukaryota</taxon>
        <taxon>Sar</taxon>
        <taxon>Alveolata</taxon>
        <taxon>Dinophyceae</taxon>
        <taxon>Suessiales</taxon>
        <taxon>Symbiodiniaceae</taxon>
        <taxon>Symbiodinium</taxon>
    </lineage>
</organism>
<dbReference type="Gene3D" id="3.90.550.10">
    <property type="entry name" value="Spore Coat Polysaccharide Biosynthesis Protein SpsA, Chain A"/>
    <property type="match status" value="1"/>
</dbReference>
<dbReference type="AlphaFoldDB" id="A0A812K6D1"/>
<proteinExistence type="predicted"/>
<reference evidence="3" key="1">
    <citation type="submission" date="2021-02" db="EMBL/GenBank/DDBJ databases">
        <authorList>
            <person name="Dougan E. K."/>
            <person name="Rhodes N."/>
            <person name="Thang M."/>
            <person name="Chan C."/>
        </authorList>
    </citation>
    <scope>NUCLEOTIDE SEQUENCE</scope>
</reference>
<evidence type="ECO:0000259" key="2">
    <source>
        <dbReference type="Pfam" id="PF00535"/>
    </source>
</evidence>
<dbReference type="InterPro" id="IPR029044">
    <property type="entry name" value="Nucleotide-diphossugar_trans"/>
</dbReference>
<feature type="domain" description="Glycosyltransferase 2-like" evidence="2">
    <location>
        <begin position="90"/>
        <end position="155"/>
    </location>
</feature>
<name>A0A812K6D1_SYMPI</name>
<evidence type="ECO:0000313" key="4">
    <source>
        <dbReference type="Proteomes" id="UP000649617"/>
    </source>
</evidence>
<dbReference type="SUPFAM" id="SSF53448">
    <property type="entry name" value="Nucleotide-diphospho-sugar transferases"/>
    <property type="match status" value="1"/>
</dbReference>
<dbReference type="GO" id="GO:0004653">
    <property type="term" value="F:polypeptide N-acetylgalactosaminyltransferase activity"/>
    <property type="evidence" value="ECO:0007669"/>
    <property type="project" value="TreeGrafter"/>
</dbReference>